<dbReference type="Proteomes" id="UP000230233">
    <property type="component" value="Unassembled WGS sequence"/>
</dbReference>
<evidence type="ECO:0000259" key="1">
    <source>
        <dbReference type="Pfam" id="PF00078"/>
    </source>
</evidence>
<dbReference type="OrthoDB" id="5920525at2759"/>
<dbReference type="SUPFAM" id="SSF56672">
    <property type="entry name" value="DNA/RNA polymerases"/>
    <property type="match status" value="1"/>
</dbReference>
<evidence type="ECO:0000313" key="3">
    <source>
        <dbReference type="Proteomes" id="UP000230233"/>
    </source>
</evidence>
<evidence type="ECO:0000313" key="2">
    <source>
        <dbReference type="EMBL" id="PIC12903.1"/>
    </source>
</evidence>
<gene>
    <name evidence="2" type="ORF">B9Z55_028139</name>
</gene>
<comment type="caution">
    <text evidence="2">The sequence shown here is derived from an EMBL/GenBank/DDBJ whole genome shotgun (WGS) entry which is preliminary data.</text>
</comment>
<dbReference type="InterPro" id="IPR043502">
    <property type="entry name" value="DNA/RNA_pol_sf"/>
</dbReference>
<dbReference type="EMBL" id="PDUG01000017">
    <property type="protein sequence ID" value="PIC12903.1"/>
    <property type="molecule type" value="Genomic_DNA"/>
</dbReference>
<reference evidence="3" key="1">
    <citation type="submission" date="2017-10" db="EMBL/GenBank/DDBJ databases">
        <title>Rapid genome shrinkage in a self-fertile nematode reveals novel sperm competition proteins.</title>
        <authorList>
            <person name="Yin D."/>
            <person name="Schwarz E.M."/>
            <person name="Thomas C.G."/>
            <person name="Felde R.L."/>
            <person name="Korf I.F."/>
            <person name="Cutter A.D."/>
            <person name="Schartner C.M."/>
            <person name="Ralston E.J."/>
            <person name="Meyer B.J."/>
            <person name="Haag E.S."/>
        </authorList>
    </citation>
    <scope>NUCLEOTIDE SEQUENCE [LARGE SCALE GENOMIC DNA]</scope>
    <source>
        <strain evidence="3">JU1422</strain>
    </source>
</reference>
<dbReference type="Pfam" id="PF00078">
    <property type="entry name" value="RVT_1"/>
    <property type="match status" value="1"/>
</dbReference>
<accession>A0A2G5SD96</accession>
<dbReference type="AlphaFoldDB" id="A0A2G5SD96"/>
<dbReference type="PANTHER" id="PTHR47331">
    <property type="entry name" value="PHD-TYPE DOMAIN-CONTAINING PROTEIN"/>
    <property type="match status" value="1"/>
</dbReference>
<organism evidence="2 3">
    <name type="scientific">Caenorhabditis nigoni</name>
    <dbReference type="NCBI Taxonomy" id="1611254"/>
    <lineage>
        <taxon>Eukaryota</taxon>
        <taxon>Metazoa</taxon>
        <taxon>Ecdysozoa</taxon>
        <taxon>Nematoda</taxon>
        <taxon>Chromadorea</taxon>
        <taxon>Rhabditida</taxon>
        <taxon>Rhabditina</taxon>
        <taxon>Rhabditomorpha</taxon>
        <taxon>Rhabditoidea</taxon>
        <taxon>Rhabditidae</taxon>
        <taxon>Peloderinae</taxon>
        <taxon>Caenorhabditis</taxon>
    </lineage>
</organism>
<proteinExistence type="predicted"/>
<dbReference type="STRING" id="1611254.A0A2G5SD96"/>
<sequence length="258" mass="29533">METENLGIEDITTAENSKKSSDDLLEQFNKTARYDKNGDLEVAFPYNGNETRLADNYGVAYKRLQSLMVTLQKGNNQLPQYDKIIDDQLSAGYIEKVTPEMLKTTGPQYYIPHRAVFKEDSETTKVRIVLDASSHASGQLSLNDCLHAGTNMIKKIFGIPVRMRFSRYVIVADIEKAFHQVRLQEEFRNTTMFLWLKDPSNLVTFSNIQVYCFTRIPFGVSSSPFLLAAFIYYCLDSNPDSLNQMIKDNIYVDLSVYH</sequence>
<dbReference type="Gene3D" id="3.30.70.270">
    <property type="match status" value="1"/>
</dbReference>
<dbReference type="PANTHER" id="PTHR47331:SF5">
    <property type="entry name" value="RIBONUCLEASE H"/>
    <property type="match status" value="1"/>
</dbReference>
<feature type="domain" description="Reverse transcriptase" evidence="1">
    <location>
        <begin position="164"/>
        <end position="241"/>
    </location>
</feature>
<protein>
    <recommendedName>
        <fullName evidence="1">Reverse transcriptase domain-containing protein</fullName>
    </recommendedName>
</protein>
<dbReference type="InterPro" id="IPR000477">
    <property type="entry name" value="RT_dom"/>
</dbReference>
<name>A0A2G5SD96_9PELO</name>
<dbReference type="Gene3D" id="3.10.10.10">
    <property type="entry name" value="HIV Type 1 Reverse Transcriptase, subunit A, domain 1"/>
    <property type="match status" value="1"/>
</dbReference>
<keyword evidence="3" id="KW-1185">Reference proteome</keyword>
<dbReference type="InterPro" id="IPR043128">
    <property type="entry name" value="Rev_trsase/Diguanyl_cyclase"/>
</dbReference>